<evidence type="ECO:0000313" key="4">
    <source>
        <dbReference type="Proteomes" id="UP000011988"/>
    </source>
</evidence>
<dbReference type="EMBL" id="ANIK01000047">
    <property type="protein sequence ID" value="EMJ94619.1"/>
    <property type="molecule type" value="Genomic_DNA"/>
</dbReference>
<dbReference type="AlphaFoldDB" id="M6CSE3"/>
<evidence type="ECO:0000256" key="1">
    <source>
        <dbReference type="SAM" id="MobiDB-lite"/>
    </source>
</evidence>
<accession>M6CSE3</accession>
<name>M6CSE3_9LEPT</name>
<dbReference type="PATRIC" id="fig|1218565.3.peg.2387"/>
<protein>
    <submittedName>
        <fullName evidence="3">Uncharacterized protein</fullName>
    </submittedName>
</protein>
<keyword evidence="2" id="KW-0812">Transmembrane</keyword>
<organism evidence="3 4">
    <name type="scientific">Leptospira alstonii serovar Sichuan str. 79601</name>
    <dbReference type="NCBI Taxonomy" id="1218565"/>
    <lineage>
        <taxon>Bacteria</taxon>
        <taxon>Pseudomonadati</taxon>
        <taxon>Spirochaetota</taxon>
        <taxon>Spirochaetia</taxon>
        <taxon>Leptospirales</taxon>
        <taxon>Leptospiraceae</taxon>
        <taxon>Leptospira</taxon>
    </lineage>
</organism>
<reference evidence="3 4" key="1">
    <citation type="submission" date="2013-01" db="EMBL/GenBank/DDBJ databases">
        <authorList>
            <person name="Harkins D.M."/>
            <person name="Durkin A.S."/>
            <person name="Brinkac L.M."/>
            <person name="Haft D.H."/>
            <person name="Selengut J.D."/>
            <person name="Sanka R."/>
            <person name="DePew J."/>
            <person name="Purushe J."/>
            <person name="Galloway R.L."/>
            <person name="Vinetz J.M."/>
            <person name="Sutton G.G."/>
            <person name="Nierman W.C."/>
            <person name="Fouts D.E."/>
        </authorList>
    </citation>
    <scope>NUCLEOTIDE SEQUENCE [LARGE SCALE GENOMIC DNA]</scope>
    <source>
        <strain evidence="3 4">79601</strain>
    </source>
</reference>
<keyword evidence="2" id="KW-1133">Transmembrane helix</keyword>
<feature type="transmembrane region" description="Helical" evidence="2">
    <location>
        <begin position="88"/>
        <end position="105"/>
    </location>
</feature>
<dbReference type="Proteomes" id="UP000011988">
    <property type="component" value="Unassembled WGS sequence"/>
</dbReference>
<evidence type="ECO:0000256" key="2">
    <source>
        <dbReference type="SAM" id="Phobius"/>
    </source>
</evidence>
<keyword evidence="2" id="KW-0472">Membrane</keyword>
<feature type="region of interest" description="Disordered" evidence="1">
    <location>
        <begin position="132"/>
        <end position="156"/>
    </location>
</feature>
<proteinExistence type="predicted"/>
<gene>
    <name evidence="3" type="ORF">LEP1GSC194_0771</name>
</gene>
<comment type="caution">
    <text evidence="3">The sequence shown here is derived from an EMBL/GenBank/DDBJ whole genome shotgun (WGS) entry which is preliminary data.</text>
</comment>
<evidence type="ECO:0000313" key="3">
    <source>
        <dbReference type="EMBL" id="EMJ94619.1"/>
    </source>
</evidence>
<feature type="transmembrane region" description="Helical" evidence="2">
    <location>
        <begin position="54"/>
        <end position="76"/>
    </location>
</feature>
<feature type="transmembrane region" description="Helical" evidence="2">
    <location>
        <begin position="12"/>
        <end position="34"/>
    </location>
</feature>
<sequence>MSIISGKIKYGCLWGMLIPFFTFFASVGVTVLLLKDDYGNAHSVADWGLLVGKHVLLFAGIAISVIIALLVGMAFGIKDSKPVETLRIFWPVLVILLYWIAPNLLPGPVDDSIVTLGVGVYQIYRYFKERNSSKTPDSVKPDHSKDAFENSERTPK</sequence>